<comment type="caution">
    <text evidence="1">The sequence shown here is derived from an EMBL/GenBank/DDBJ whole genome shotgun (WGS) entry which is preliminary data.</text>
</comment>
<organism evidence="1 2">
    <name type="scientific">Liquorilactobacillus hordei DSM 19519</name>
    <dbReference type="NCBI Taxonomy" id="1423759"/>
    <lineage>
        <taxon>Bacteria</taxon>
        <taxon>Bacillati</taxon>
        <taxon>Bacillota</taxon>
        <taxon>Bacilli</taxon>
        <taxon>Lactobacillales</taxon>
        <taxon>Lactobacillaceae</taxon>
        <taxon>Liquorilactobacillus</taxon>
    </lineage>
</organism>
<proteinExistence type="predicted"/>
<dbReference type="AlphaFoldDB" id="A0A0R1MRV5"/>
<evidence type="ECO:0000313" key="2">
    <source>
        <dbReference type="Proteomes" id="UP000051448"/>
    </source>
</evidence>
<reference evidence="1 2" key="1">
    <citation type="journal article" date="2015" name="Genome Announc.">
        <title>Expanding the biotechnology potential of lactobacilli through comparative genomics of 213 strains and associated genera.</title>
        <authorList>
            <person name="Sun Z."/>
            <person name="Harris H.M."/>
            <person name="McCann A."/>
            <person name="Guo C."/>
            <person name="Argimon S."/>
            <person name="Zhang W."/>
            <person name="Yang X."/>
            <person name="Jeffery I.B."/>
            <person name="Cooney J.C."/>
            <person name="Kagawa T.F."/>
            <person name="Liu W."/>
            <person name="Song Y."/>
            <person name="Salvetti E."/>
            <person name="Wrobel A."/>
            <person name="Rasinkangas P."/>
            <person name="Parkhill J."/>
            <person name="Rea M.C."/>
            <person name="O'Sullivan O."/>
            <person name="Ritari J."/>
            <person name="Douillard F.P."/>
            <person name="Paul Ross R."/>
            <person name="Yang R."/>
            <person name="Briner A.E."/>
            <person name="Felis G.E."/>
            <person name="de Vos W.M."/>
            <person name="Barrangou R."/>
            <person name="Klaenhammer T.R."/>
            <person name="Caufield P.W."/>
            <person name="Cui Y."/>
            <person name="Zhang H."/>
            <person name="O'Toole P.W."/>
        </authorList>
    </citation>
    <scope>NUCLEOTIDE SEQUENCE [LARGE SCALE GENOMIC DNA]</scope>
    <source>
        <strain evidence="1 2">DSM 19519</strain>
    </source>
</reference>
<sequence length="187" mass="21499">MSNTNRREHRKLIDKDTEIYIQNNTHGSYFWESPHKTSMVKFEGQGDEDIMTFGDLRVMVAQSRKLFKDMRLIISEVIDDEYTILDVAKALHLDDTYNSYFDDLLDLGAKNIDTSYRIDAEDIVFFIQESDMGDFKKVLKTNLKNTLIETTMSMNTVDSNKSDTVAKLVNTNMDDDILSDIKASQVG</sequence>
<accession>A0A0R1MRV5</accession>
<name>A0A0R1MRV5_9LACO</name>
<dbReference type="EMBL" id="AZDX01000003">
    <property type="protein sequence ID" value="KRL07922.1"/>
    <property type="molecule type" value="Genomic_DNA"/>
</dbReference>
<dbReference type="STRING" id="1423759.FC92_GL000989"/>
<gene>
    <name evidence="1" type="ORF">FC92_GL000989</name>
</gene>
<dbReference type="PATRIC" id="fig|1423759.3.peg.1044"/>
<dbReference type="OrthoDB" id="2962597at2"/>
<protein>
    <submittedName>
        <fullName evidence="1">Uncharacterized protein</fullName>
    </submittedName>
</protein>
<dbReference type="GeneID" id="98309616"/>
<evidence type="ECO:0000313" key="1">
    <source>
        <dbReference type="EMBL" id="KRL07922.1"/>
    </source>
</evidence>
<dbReference type="Proteomes" id="UP000051448">
    <property type="component" value="Unassembled WGS sequence"/>
</dbReference>
<dbReference type="RefSeq" id="WP_057868710.1">
    <property type="nucleotide sequence ID" value="NZ_AZDX01000003.1"/>
</dbReference>
<keyword evidence="2" id="KW-1185">Reference proteome</keyword>